<keyword evidence="2" id="KW-1185">Reference proteome</keyword>
<gene>
    <name evidence="1" type="ORF">PbB2_00063</name>
</gene>
<evidence type="ECO:0008006" key="3">
    <source>
        <dbReference type="Google" id="ProtNLM"/>
    </source>
</evidence>
<reference evidence="1 2" key="1">
    <citation type="journal article" date="2018" name="Genome Announc.">
        <title>Draft Genome Sequence of "Candidatus Phycosocius bacilliformis," an Alphaproteobacterial Ectosymbiont of the Hydrocarbon-Producing Green Alga Botryococcus braunii.</title>
        <authorList>
            <person name="Tanabe Y."/>
            <person name="Yamaguchi H."/>
            <person name="Watanabe M.M."/>
        </authorList>
    </citation>
    <scope>NUCLEOTIDE SEQUENCE [LARGE SCALE GENOMIC DNA]</scope>
    <source>
        <strain evidence="1 2">BOTRYCO-2</strain>
    </source>
</reference>
<protein>
    <recommendedName>
        <fullName evidence="3">ASCH domain-containing protein</fullName>
    </recommendedName>
</protein>
<evidence type="ECO:0000313" key="1">
    <source>
        <dbReference type="EMBL" id="GBF56407.1"/>
    </source>
</evidence>
<dbReference type="EMBL" id="BFBR01000001">
    <property type="protein sequence ID" value="GBF56407.1"/>
    <property type="molecule type" value="Genomic_DNA"/>
</dbReference>
<proteinExistence type="predicted"/>
<sequence>MAEHPILFSGPMVRAILEGRKTQTRRLLKPQPRLFQIDEKGTPCQVGVIQVEGRAYNQLVLGNVIPSEPRLHSIGDTLWVQERWNIFMCSRDAEVSWPLKAIPETDPRNDEDEDGSQRHNIALDYSATFKEGGPWRPSIHMPRWASRISLLVTGVKVERLQDISESDVIAEGLTMTAKAAFEALWTSINGQASWDANPWVVAYSFERID</sequence>
<organism evidence="1 2">
    <name type="scientific">Candidatus Phycosocius bacilliformis</name>
    <dbReference type="NCBI Taxonomy" id="1445552"/>
    <lineage>
        <taxon>Bacteria</taxon>
        <taxon>Pseudomonadati</taxon>
        <taxon>Pseudomonadota</taxon>
        <taxon>Alphaproteobacteria</taxon>
        <taxon>Caulobacterales</taxon>
        <taxon>Caulobacterales incertae sedis</taxon>
        <taxon>Candidatus Phycosocius</taxon>
    </lineage>
</organism>
<accession>A0A2P2E5S1</accession>
<evidence type="ECO:0000313" key="2">
    <source>
        <dbReference type="Proteomes" id="UP000245086"/>
    </source>
</evidence>
<name>A0A2P2E5S1_9PROT</name>
<dbReference type="OrthoDB" id="72471at2"/>
<dbReference type="AlphaFoldDB" id="A0A2P2E5S1"/>
<dbReference type="Proteomes" id="UP000245086">
    <property type="component" value="Unassembled WGS sequence"/>
</dbReference>
<comment type="caution">
    <text evidence="1">The sequence shown here is derived from an EMBL/GenBank/DDBJ whole genome shotgun (WGS) entry which is preliminary data.</text>
</comment>